<reference evidence="2 3" key="1">
    <citation type="submission" date="2024-04" db="EMBL/GenBank/DDBJ databases">
        <title>Genome assembly C_amara_ONT_v2.</title>
        <authorList>
            <person name="Yant L."/>
            <person name="Moore C."/>
            <person name="Slenker M."/>
        </authorList>
    </citation>
    <scope>NUCLEOTIDE SEQUENCE [LARGE SCALE GENOMIC DNA]</scope>
    <source>
        <tissue evidence="2">Leaf</tissue>
    </source>
</reference>
<protein>
    <submittedName>
        <fullName evidence="2">Uncharacterized protein</fullName>
    </submittedName>
</protein>
<dbReference type="EMBL" id="JBANAX010000173">
    <property type="protein sequence ID" value="KAL1219712.1"/>
    <property type="molecule type" value="Genomic_DNA"/>
</dbReference>
<name>A0ABD1BR93_CARAN</name>
<dbReference type="AlphaFoldDB" id="A0ABD1BR93"/>
<evidence type="ECO:0000256" key="1">
    <source>
        <dbReference type="SAM" id="MobiDB-lite"/>
    </source>
</evidence>
<comment type="caution">
    <text evidence="2">The sequence shown here is derived from an EMBL/GenBank/DDBJ whole genome shotgun (WGS) entry which is preliminary data.</text>
</comment>
<dbReference type="Proteomes" id="UP001558713">
    <property type="component" value="Unassembled WGS sequence"/>
</dbReference>
<feature type="compositionally biased region" description="Polar residues" evidence="1">
    <location>
        <begin position="232"/>
        <end position="247"/>
    </location>
</feature>
<keyword evidence="3" id="KW-1185">Reference proteome</keyword>
<gene>
    <name evidence="2" type="ORF">V5N11_032359</name>
</gene>
<sequence>MALDAASNGNFNTRYPEDANVLIKNLTSSNSTKNADFERKKHAANMKGNQIAEVNAKLDSMHNLLLGKKSVQFSAEAETFEQVKCFEEKYVNYVNGTGYQGQRYGYTPRPEYEKTYPCSSFTRNYGSSSYQAPPPKTDESEMKSMLEQILEGQQKITVDFNGKINNLYTDLNEKFKALSTHAKKLDVQVAQTVGSIKRQDGFLPRRTENNPKHACNAVLVKSGDEFMESNEDFGNTQSVSTDTTHGCRSTPMRIPENSSWNVNEDEQISIELNTKVSTPPISVDRHQLGIARHQSQTELELITTPK</sequence>
<proteinExistence type="predicted"/>
<evidence type="ECO:0000313" key="3">
    <source>
        <dbReference type="Proteomes" id="UP001558713"/>
    </source>
</evidence>
<organism evidence="2 3">
    <name type="scientific">Cardamine amara subsp. amara</name>
    <dbReference type="NCBI Taxonomy" id="228776"/>
    <lineage>
        <taxon>Eukaryota</taxon>
        <taxon>Viridiplantae</taxon>
        <taxon>Streptophyta</taxon>
        <taxon>Embryophyta</taxon>
        <taxon>Tracheophyta</taxon>
        <taxon>Spermatophyta</taxon>
        <taxon>Magnoliopsida</taxon>
        <taxon>eudicotyledons</taxon>
        <taxon>Gunneridae</taxon>
        <taxon>Pentapetalae</taxon>
        <taxon>rosids</taxon>
        <taxon>malvids</taxon>
        <taxon>Brassicales</taxon>
        <taxon>Brassicaceae</taxon>
        <taxon>Cardamineae</taxon>
        <taxon>Cardamine</taxon>
    </lineage>
</organism>
<evidence type="ECO:0000313" key="2">
    <source>
        <dbReference type="EMBL" id="KAL1219712.1"/>
    </source>
</evidence>
<feature type="region of interest" description="Disordered" evidence="1">
    <location>
        <begin position="231"/>
        <end position="258"/>
    </location>
</feature>
<accession>A0ABD1BR93</accession>